<name>A0A2I1K4Q8_9LACT</name>
<protein>
    <submittedName>
        <fullName evidence="8">Coenzyme A pyrophosphatase</fullName>
    </submittedName>
</protein>
<dbReference type="Pfam" id="PF00293">
    <property type="entry name" value="NUDIX"/>
    <property type="match status" value="1"/>
</dbReference>
<keyword evidence="5" id="KW-0460">Magnesium</keyword>
<comment type="cofactor">
    <cofactor evidence="2">
        <name>Mg(2+)</name>
        <dbReference type="ChEBI" id="CHEBI:18420"/>
    </cofactor>
</comment>
<evidence type="ECO:0000256" key="3">
    <source>
        <dbReference type="ARBA" id="ARBA00022723"/>
    </source>
</evidence>
<evidence type="ECO:0000313" key="8">
    <source>
        <dbReference type="EMBL" id="PKY90628.1"/>
    </source>
</evidence>
<dbReference type="PANTHER" id="PTHR12992:SF11">
    <property type="entry name" value="MITOCHONDRIAL COENZYME A DIPHOSPHATASE NUDT8"/>
    <property type="match status" value="1"/>
</dbReference>
<dbReference type="EMBL" id="PKHE01000001">
    <property type="protein sequence ID" value="PKY90628.1"/>
    <property type="molecule type" value="Genomic_DNA"/>
</dbReference>
<gene>
    <name evidence="8" type="ORF">CYJ57_00185</name>
</gene>
<proteinExistence type="predicted"/>
<feature type="domain" description="Nudix hydrolase" evidence="7">
    <location>
        <begin position="18"/>
        <end position="150"/>
    </location>
</feature>
<dbReference type="OrthoDB" id="9802805at2"/>
<dbReference type="PANTHER" id="PTHR12992">
    <property type="entry name" value="NUDIX HYDROLASE"/>
    <property type="match status" value="1"/>
</dbReference>
<evidence type="ECO:0000256" key="5">
    <source>
        <dbReference type="ARBA" id="ARBA00022842"/>
    </source>
</evidence>
<dbReference type="InterPro" id="IPR000086">
    <property type="entry name" value="NUDIX_hydrolase_dom"/>
</dbReference>
<dbReference type="InterPro" id="IPR015797">
    <property type="entry name" value="NUDIX_hydrolase-like_dom_sf"/>
</dbReference>
<dbReference type="GO" id="GO:0046872">
    <property type="term" value="F:metal ion binding"/>
    <property type="evidence" value="ECO:0007669"/>
    <property type="project" value="UniProtKB-KW"/>
</dbReference>
<evidence type="ECO:0000256" key="4">
    <source>
        <dbReference type="ARBA" id="ARBA00022801"/>
    </source>
</evidence>
<comment type="cofactor">
    <cofactor evidence="1">
        <name>Mn(2+)</name>
        <dbReference type="ChEBI" id="CHEBI:29035"/>
    </cofactor>
</comment>
<evidence type="ECO:0000259" key="7">
    <source>
        <dbReference type="PROSITE" id="PS51462"/>
    </source>
</evidence>
<evidence type="ECO:0000256" key="6">
    <source>
        <dbReference type="ARBA" id="ARBA00023211"/>
    </source>
</evidence>
<dbReference type="SUPFAM" id="SSF55811">
    <property type="entry name" value="Nudix"/>
    <property type="match status" value="1"/>
</dbReference>
<comment type="caution">
    <text evidence="8">The sequence shown here is derived from an EMBL/GenBank/DDBJ whole genome shotgun (WGS) entry which is preliminary data.</text>
</comment>
<dbReference type="InterPro" id="IPR045121">
    <property type="entry name" value="CoAse"/>
</dbReference>
<dbReference type="AlphaFoldDB" id="A0A2I1K4Q8"/>
<evidence type="ECO:0000313" key="9">
    <source>
        <dbReference type="Proteomes" id="UP000234384"/>
    </source>
</evidence>
<evidence type="ECO:0000256" key="2">
    <source>
        <dbReference type="ARBA" id="ARBA00001946"/>
    </source>
</evidence>
<dbReference type="GO" id="GO:0010945">
    <property type="term" value="F:coenzyme A diphosphatase activity"/>
    <property type="evidence" value="ECO:0007669"/>
    <property type="project" value="InterPro"/>
</dbReference>
<dbReference type="Gene3D" id="3.90.79.10">
    <property type="entry name" value="Nucleoside Triphosphate Pyrophosphohydrolase"/>
    <property type="match status" value="1"/>
</dbReference>
<sequence>MDSWMKRLKSYQPQPLGVQRIYAILMPLVQIQDEWHLLFEIRSATISQPGETSFPGGRVDNDETPGQAAIRETCEELLIEPETIKILGELDSIIDFGRWIHCFVGVLTEFDIENFTANSEVERIFTVPIEFFKTHPPEIHALTRTYDVKRDRFPFDLIPEGQRYPFDALSDYPILFYSLPDERLWGITATFVNRLIQFIYEN</sequence>
<keyword evidence="3" id="KW-0479">Metal-binding</keyword>
<keyword evidence="4" id="KW-0378">Hydrolase</keyword>
<dbReference type="PROSITE" id="PS51462">
    <property type="entry name" value="NUDIX"/>
    <property type="match status" value="1"/>
</dbReference>
<dbReference type="CDD" id="cd03426">
    <property type="entry name" value="NUDIX_CoAse_Nudt7"/>
    <property type="match status" value="1"/>
</dbReference>
<organism evidence="8 9">
    <name type="scientific">Falseniella ignava</name>
    <dbReference type="NCBI Taxonomy" id="137730"/>
    <lineage>
        <taxon>Bacteria</taxon>
        <taxon>Bacillati</taxon>
        <taxon>Bacillota</taxon>
        <taxon>Bacilli</taxon>
        <taxon>Lactobacillales</taxon>
        <taxon>Aerococcaceae</taxon>
        <taxon>Falseniella</taxon>
    </lineage>
</organism>
<evidence type="ECO:0000256" key="1">
    <source>
        <dbReference type="ARBA" id="ARBA00001936"/>
    </source>
</evidence>
<keyword evidence="6" id="KW-0464">Manganese</keyword>
<accession>A0A2I1K4Q8</accession>
<reference evidence="8 9" key="1">
    <citation type="submission" date="2017-12" db="EMBL/GenBank/DDBJ databases">
        <title>Phylogenetic diversity of female urinary microbiome.</title>
        <authorList>
            <person name="Thomas-White K."/>
            <person name="Wolfe A.J."/>
        </authorList>
    </citation>
    <scope>NUCLEOTIDE SEQUENCE [LARGE SCALE GENOMIC DNA]</scope>
    <source>
        <strain evidence="8 9">UMB0898</strain>
    </source>
</reference>
<dbReference type="Proteomes" id="UP000234384">
    <property type="component" value="Unassembled WGS sequence"/>
</dbReference>